<dbReference type="RefSeq" id="WP_167487692.1">
    <property type="nucleotide sequence ID" value="NZ_CP046173.1"/>
</dbReference>
<accession>A0A6G9Z591</accession>
<dbReference type="AlphaFoldDB" id="A0A6G9Z591"/>
<proteinExistence type="predicted"/>
<protein>
    <submittedName>
        <fullName evidence="1">Uncharacterized protein</fullName>
    </submittedName>
</protein>
<sequence length="75" mass="7773">MSQLESPVGLLAVADAPEAAQQAVAGQVARALLGMIEGFARREVDVAAACGLGRRPDPEQAWDAMDKAIALINAE</sequence>
<organism evidence="1 2">
    <name type="scientific">Nocardia terpenica</name>
    <dbReference type="NCBI Taxonomy" id="455432"/>
    <lineage>
        <taxon>Bacteria</taxon>
        <taxon>Bacillati</taxon>
        <taxon>Actinomycetota</taxon>
        <taxon>Actinomycetes</taxon>
        <taxon>Mycobacteriales</taxon>
        <taxon>Nocardiaceae</taxon>
        <taxon>Nocardia</taxon>
    </lineage>
</organism>
<evidence type="ECO:0000313" key="1">
    <source>
        <dbReference type="EMBL" id="QIS20346.1"/>
    </source>
</evidence>
<gene>
    <name evidence="1" type="ORF">F6W96_20660</name>
</gene>
<evidence type="ECO:0000313" key="2">
    <source>
        <dbReference type="Proteomes" id="UP000500953"/>
    </source>
</evidence>
<dbReference type="EMBL" id="CP046173">
    <property type="protein sequence ID" value="QIS20346.1"/>
    <property type="molecule type" value="Genomic_DNA"/>
</dbReference>
<name>A0A6G9Z591_9NOCA</name>
<reference evidence="1 2" key="1">
    <citation type="journal article" date="2019" name="ACS Chem. Biol.">
        <title>Identification and Mobilization of a Cryptic Antibiotic Biosynthesis Gene Locus from a Human-Pathogenic Nocardia Isolate.</title>
        <authorList>
            <person name="Herisse M."/>
            <person name="Ishida K."/>
            <person name="Porter J.L."/>
            <person name="Howden B."/>
            <person name="Hertweck C."/>
            <person name="Stinear T.P."/>
            <person name="Pidot S.J."/>
        </authorList>
    </citation>
    <scope>NUCLEOTIDE SEQUENCE [LARGE SCALE GENOMIC DNA]</scope>
    <source>
        <strain evidence="1 2">AUSMDU00012715</strain>
    </source>
</reference>
<dbReference type="Proteomes" id="UP000500953">
    <property type="component" value="Chromosome"/>
</dbReference>